<organism evidence="1 2">
    <name type="scientific">Punica granatum</name>
    <name type="common">Pomegranate</name>
    <dbReference type="NCBI Taxonomy" id="22663"/>
    <lineage>
        <taxon>Eukaryota</taxon>
        <taxon>Viridiplantae</taxon>
        <taxon>Streptophyta</taxon>
        <taxon>Embryophyta</taxon>
        <taxon>Tracheophyta</taxon>
        <taxon>Spermatophyta</taxon>
        <taxon>Magnoliopsida</taxon>
        <taxon>eudicotyledons</taxon>
        <taxon>Gunneridae</taxon>
        <taxon>Pentapetalae</taxon>
        <taxon>rosids</taxon>
        <taxon>malvids</taxon>
        <taxon>Myrtales</taxon>
        <taxon>Lythraceae</taxon>
        <taxon>Punica</taxon>
    </lineage>
</organism>
<evidence type="ECO:0000313" key="2">
    <source>
        <dbReference type="Proteomes" id="UP000233551"/>
    </source>
</evidence>
<keyword evidence="2" id="KW-1185">Reference proteome</keyword>
<name>A0A2I0L2H1_PUNGR</name>
<dbReference type="EMBL" id="PGOL01000190">
    <property type="protein sequence ID" value="PKI74823.1"/>
    <property type="molecule type" value="Genomic_DNA"/>
</dbReference>
<accession>A0A2I0L2H1</accession>
<sequence>MISLVLGLVGSEWCEARTSTFPRLSTERKIPFERVPFPGSGSTRETKMNSRRQFETCSMVLVVLEYVQACFRVPFTCQWIDVPGATLGRRLRMLGVFGRGQRANDVPRSKRVTEMNVTMHKEQSGTGGTQFHSERPNRAKLTLEAPSRQNVRSHDAWRLCAPEFHLVGARMREAYATRLGSIHLPEDAQRTSVRRSCHLLFTTRRSRAVESPGSRGTGYT</sequence>
<reference evidence="1 2" key="1">
    <citation type="submission" date="2017-11" db="EMBL/GenBank/DDBJ databases">
        <title>De-novo sequencing of pomegranate (Punica granatum L.) genome.</title>
        <authorList>
            <person name="Akparov Z."/>
            <person name="Amiraslanov A."/>
            <person name="Hajiyeva S."/>
            <person name="Abbasov M."/>
            <person name="Kaur K."/>
            <person name="Hamwieh A."/>
            <person name="Solovyev V."/>
            <person name="Salamov A."/>
            <person name="Braich B."/>
            <person name="Kosarev P."/>
            <person name="Mahmoud A."/>
            <person name="Hajiyev E."/>
            <person name="Babayeva S."/>
            <person name="Izzatullayeva V."/>
            <person name="Mammadov A."/>
            <person name="Mammadov A."/>
            <person name="Sharifova S."/>
            <person name="Ojaghi J."/>
            <person name="Eynullazada K."/>
            <person name="Bayramov B."/>
            <person name="Abdulazimova A."/>
            <person name="Shahmuradov I."/>
        </authorList>
    </citation>
    <scope>NUCLEOTIDE SEQUENCE [LARGE SCALE GENOMIC DNA]</scope>
    <source>
        <strain evidence="2">cv. AG2017</strain>
        <tissue evidence="1">Leaf</tissue>
    </source>
</reference>
<proteinExistence type="predicted"/>
<protein>
    <submittedName>
        <fullName evidence="1">Uncharacterized protein</fullName>
    </submittedName>
</protein>
<dbReference type="Proteomes" id="UP000233551">
    <property type="component" value="Unassembled WGS sequence"/>
</dbReference>
<evidence type="ECO:0000313" key="1">
    <source>
        <dbReference type="EMBL" id="PKI74823.1"/>
    </source>
</evidence>
<gene>
    <name evidence="1" type="ORF">CRG98_004784</name>
</gene>
<comment type="caution">
    <text evidence="1">The sequence shown here is derived from an EMBL/GenBank/DDBJ whole genome shotgun (WGS) entry which is preliminary data.</text>
</comment>
<dbReference type="AlphaFoldDB" id="A0A2I0L2H1"/>